<comment type="caution">
    <text evidence="1">The sequence shown here is derived from an EMBL/GenBank/DDBJ whole genome shotgun (WGS) entry which is preliminary data.</text>
</comment>
<evidence type="ECO:0000313" key="1">
    <source>
        <dbReference type="EMBL" id="CAK1228635.1"/>
    </source>
</evidence>
<organism evidence="1 2">
    <name type="scientific">Fructobacillus tropaeoli</name>
    <dbReference type="NCBI Taxonomy" id="709323"/>
    <lineage>
        <taxon>Bacteria</taxon>
        <taxon>Bacillati</taxon>
        <taxon>Bacillota</taxon>
        <taxon>Bacilli</taxon>
        <taxon>Lactobacillales</taxon>
        <taxon>Lactobacillaceae</taxon>
        <taxon>Fructobacillus</taxon>
    </lineage>
</organism>
<keyword evidence="2" id="KW-1185">Reference proteome</keyword>
<name>A0ABN9YPA0_9LACO</name>
<protein>
    <recommendedName>
        <fullName evidence="3">DUF4145 domain-containing protein</fullName>
    </recommendedName>
</protein>
<evidence type="ECO:0008006" key="3">
    <source>
        <dbReference type="Google" id="ProtNLM"/>
    </source>
</evidence>
<dbReference type="RefSeq" id="WP_338348891.1">
    <property type="nucleotide sequence ID" value="NZ_CAUZLQ010000002.1"/>
</dbReference>
<sequence>MLITDVQIKFSEGLVNIKHVSIPERCPHCGKNMSPRVYSGFSNHKNGYSKNNGYPESGTKRVFCLVLQCVLCNSFYIGNFKANKFDSEGIITNYGYIDVSYIPPISNDIPENVSEISERFSGIYNQSLKAKEYGLTEIYGMGLRKSLEFLVKDFAIYLSKLNSDDSAKIDSIKAQSLGQVISSNFREFSNFSKLFQSASWIGNDETHYIRKHPEKDAEFLNSLIKVLANNVSNTVIEQEAMKLVDDN</sequence>
<proteinExistence type="predicted"/>
<gene>
    <name evidence="1" type="ORF">R53137_KAKDMLNK_00242</name>
</gene>
<reference evidence="1 2" key="1">
    <citation type="submission" date="2023-10" db="EMBL/GenBank/DDBJ databases">
        <authorList>
            <person name="Botero Cardona J."/>
        </authorList>
    </citation>
    <scope>NUCLEOTIDE SEQUENCE [LARGE SCALE GENOMIC DNA]</scope>
    <source>
        <strain evidence="1 2">R-53137</strain>
    </source>
</reference>
<accession>A0ABN9YPA0</accession>
<dbReference type="EMBL" id="CAUZLT010000001">
    <property type="protein sequence ID" value="CAK1228635.1"/>
    <property type="molecule type" value="Genomic_DNA"/>
</dbReference>
<dbReference type="Proteomes" id="UP001314262">
    <property type="component" value="Unassembled WGS sequence"/>
</dbReference>
<evidence type="ECO:0000313" key="2">
    <source>
        <dbReference type="Proteomes" id="UP001314262"/>
    </source>
</evidence>